<evidence type="ECO:0000259" key="5">
    <source>
        <dbReference type="PROSITE" id="PS51764"/>
    </source>
</evidence>
<reference evidence="7" key="1">
    <citation type="journal article" date="2019" name="Int. J. Syst. Evol. Microbiol.">
        <title>The Global Catalogue of Microorganisms (GCM) 10K type strain sequencing project: providing services to taxonomists for standard genome sequencing and annotation.</title>
        <authorList>
            <consortium name="The Broad Institute Genomics Platform"/>
            <consortium name="The Broad Institute Genome Sequencing Center for Infectious Disease"/>
            <person name="Wu L."/>
            <person name="Ma J."/>
        </authorList>
    </citation>
    <scope>NUCLEOTIDE SEQUENCE [LARGE SCALE GENOMIC DNA]</scope>
    <source>
        <strain evidence="7">JCM 4816</strain>
    </source>
</reference>
<keyword evidence="3 4" id="KW-0326">Glycosidase</keyword>
<dbReference type="PANTHER" id="PTHR40079">
    <property type="entry name" value="MANNAN ENDO-1,4-BETA-MANNOSIDASE E-RELATED"/>
    <property type="match status" value="1"/>
</dbReference>
<comment type="similarity">
    <text evidence="1 4">Belongs to the glycosyl hydrolase 26 family.</text>
</comment>
<feature type="active site" description="Nucleophile" evidence="4">
    <location>
        <position position="256"/>
    </location>
</feature>
<dbReference type="PROSITE" id="PS51257">
    <property type="entry name" value="PROKAR_LIPOPROTEIN"/>
    <property type="match status" value="1"/>
</dbReference>
<dbReference type="Proteomes" id="UP001596174">
    <property type="component" value="Unassembled WGS sequence"/>
</dbReference>
<dbReference type="SUPFAM" id="SSF51445">
    <property type="entry name" value="(Trans)glycosidases"/>
    <property type="match status" value="1"/>
</dbReference>
<dbReference type="EMBL" id="JBHSQJ010000031">
    <property type="protein sequence ID" value="MFC5907248.1"/>
    <property type="molecule type" value="Genomic_DNA"/>
</dbReference>
<dbReference type="RefSeq" id="WP_380581477.1">
    <property type="nucleotide sequence ID" value="NZ_JBHSQJ010000031.1"/>
</dbReference>
<dbReference type="InterPro" id="IPR000805">
    <property type="entry name" value="Glyco_hydro_26"/>
</dbReference>
<protein>
    <submittedName>
        <fullName evidence="6">Glycoside hydrolase family 26 protein</fullName>
    </submittedName>
</protein>
<dbReference type="InterPro" id="IPR006311">
    <property type="entry name" value="TAT_signal"/>
</dbReference>
<proteinExistence type="inferred from homology"/>
<name>A0ABW1FYY5_9ACTN</name>
<dbReference type="Gene3D" id="3.20.20.80">
    <property type="entry name" value="Glycosidases"/>
    <property type="match status" value="1"/>
</dbReference>
<feature type="domain" description="GH26" evidence="5">
    <location>
        <begin position="35"/>
        <end position="314"/>
    </location>
</feature>
<evidence type="ECO:0000256" key="3">
    <source>
        <dbReference type="ARBA" id="ARBA00023295"/>
    </source>
</evidence>
<dbReference type="Pfam" id="PF02156">
    <property type="entry name" value="Glyco_hydro_26"/>
    <property type="match status" value="1"/>
</dbReference>
<gene>
    <name evidence="6" type="ORF">ACFP3V_08455</name>
</gene>
<keyword evidence="2 4" id="KW-0378">Hydrolase</keyword>
<dbReference type="InterPro" id="IPR017853">
    <property type="entry name" value="GH"/>
</dbReference>
<dbReference type="PROSITE" id="PS51764">
    <property type="entry name" value="GH26"/>
    <property type="match status" value="1"/>
</dbReference>
<dbReference type="PROSITE" id="PS51318">
    <property type="entry name" value="TAT"/>
    <property type="match status" value="1"/>
</dbReference>
<evidence type="ECO:0000256" key="2">
    <source>
        <dbReference type="ARBA" id="ARBA00022801"/>
    </source>
</evidence>
<dbReference type="GO" id="GO:0016787">
    <property type="term" value="F:hydrolase activity"/>
    <property type="evidence" value="ECO:0007669"/>
    <property type="project" value="UniProtKB-KW"/>
</dbReference>
<dbReference type="InterPro" id="IPR022790">
    <property type="entry name" value="GH26_dom"/>
</dbReference>
<evidence type="ECO:0000313" key="6">
    <source>
        <dbReference type="EMBL" id="MFC5907248.1"/>
    </source>
</evidence>
<keyword evidence="7" id="KW-1185">Reference proteome</keyword>
<sequence length="330" mass="35950">MPRSALPSRRAVLAWAVGGSAALLSACGGAKQARQQTQAAAFDLAPYLHPGGRLLGVVADGGPWKYQTVQAFADEIGRAPDVREYYQSWGDEFDAEGNAFLWQHGQLPMLAWVPGTTPLADIASGKEDAYIAAFARQVADYRGPLVLSFAGEFNGPWNPWGPGHAKPAHFVRAWRRVHSAFRKAGAANVIWTWTPHVVDTGTRAAIEPYFPGDAYVDWIGLIGYYGPIDGTAFSTLFTPTLKRVRKLSAKPVLIAETGVAAGPLKQRQIHDLFTGAAEADVIGLLWYDQKKTWPGSKQLMDWRIATSAESRTAVRIEAARADFGYSLKQP</sequence>
<evidence type="ECO:0000256" key="1">
    <source>
        <dbReference type="ARBA" id="ARBA00007754"/>
    </source>
</evidence>
<comment type="caution">
    <text evidence="6">The sequence shown here is derived from an EMBL/GenBank/DDBJ whole genome shotgun (WGS) entry which is preliminary data.</text>
</comment>
<organism evidence="6 7">
    <name type="scientific">Streptacidiphilus monticola</name>
    <dbReference type="NCBI Taxonomy" id="2161674"/>
    <lineage>
        <taxon>Bacteria</taxon>
        <taxon>Bacillati</taxon>
        <taxon>Actinomycetota</taxon>
        <taxon>Actinomycetes</taxon>
        <taxon>Kitasatosporales</taxon>
        <taxon>Streptomycetaceae</taxon>
        <taxon>Streptacidiphilus</taxon>
    </lineage>
</organism>
<evidence type="ECO:0000313" key="7">
    <source>
        <dbReference type="Proteomes" id="UP001596174"/>
    </source>
</evidence>
<accession>A0ABW1FYY5</accession>
<dbReference type="PANTHER" id="PTHR40079:SF4">
    <property type="entry name" value="GH26 DOMAIN-CONTAINING PROTEIN-RELATED"/>
    <property type="match status" value="1"/>
</dbReference>
<evidence type="ECO:0000256" key="4">
    <source>
        <dbReference type="PROSITE-ProRule" id="PRU01100"/>
    </source>
</evidence>
<feature type="active site" description="Proton donor" evidence="4">
    <location>
        <position position="152"/>
    </location>
</feature>